<dbReference type="AlphaFoldDB" id="A0A6L7G761"/>
<sequence>MNIINKTIPLTEAIMGLLPHQRKRLTAQWEPFQQAGIERAVIRYDGWEIAVVEPTPEFVRFCAQRGVVA</sequence>
<proteinExistence type="predicted"/>
<dbReference type="Proteomes" id="UP000477911">
    <property type="component" value="Unassembled WGS sequence"/>
</dbReference>
<accession>A0A6L7G761</accession>
<evidence type="ECO:0000313" key="1">
    <source>
        <dbReference type="EMBL" id="MXN19130.1"/>
    </source>
</evidence>
<comment type="caution">
    <text evidence="1">The sequence shown here is derived from an EMBL/GenBank/DDBJ whole genome shotgun (WGS) entry which is preliminary data.</text>
</comment>
<name>A0A6L7G761_9RHOB</name>
<gene>
    <name evidence="1" type="ORF">GR170_14900</name>
</gene>
<organism evidence="1 2">
    <name type="scientific">Pseudooceanicola albus</name>
    <dbReference type="NCBI Taxonomy" id="2692189"/>
    <lineage>
        <taxon>Bacteria</taxon>
        <taxon>Pseudomonadati</taxon>
        <taxon>Pseudomonadota</taxon>
        <taxon>Alphaproteobacteria</taxon>
        <taxon>Rhodobacterales</taxon>
        <taxon>Paracoccaceae</taxon>
        <taxon>Pseudooceanicola</taxon>
    </lineage>
</organism>
<keyword evidence="2" id="KW-1185">Reference proteome</keyword>
<dbReference type="RefSeq" id="WP_160895247.1">
    <property type="nucleotide sequence ID" value="NZ_WUMU01000016.1"/>
</dbReference>
<dbReference type="EMBL" id="WUMU01000016">
    <property type="protein sequence ID" value="MXN19130.1"/>
    <property type="molecule type" value="Genomic_DNA"/>
</dbReference>
<evidence type="ECO:0000313" key="2">
    <source>
        <dbReference type="Proteomes" id="UP000477911"/>
    </source>
</evidence>
<protein>
    <submittedName>
        <fullName evidence="1">Uncharacterized protein</fullName>
    </submittedName>
</protein>
<reference evidence="1 2" key="1">
    <citation type="submission" date="2019-12" db="EMBL/GenBank/DDBJ databases">
        <authorList>
            <person name="Li M."/>
        </authorList>
    </citation>
    <scope>NUCLEOTIDE SEQUENCE [LARGE SCALE GENOMIC DNA]</scope>
    <source>
        <strain evidence="1 2">GBMRC 2024</strain>
    </source>
</reference>